<dbReference type="Gene3D" id="3.40.190.10">
    <property type="entry name" value="Periplasmic binding protein-like II"/>
    <property type="match status" value="1"/>
</dbReference>
<dbReference type="PANTHER" id="PTHR30346:SF9">
    <property type="entry name" value="LYSR FAMILY TRANSCRIPTIONAL REGULATOR"/>
    <property type="match status" value="1"/>
</dbReference>
<feature type="domain" description="HTH lysR-type" evidence="5">
    <location>
        <begin position="2"/>
        <end position="59"/>
    </location>
</feature>
<dbReference type="InterPro" id="IPR000847">
    <property type="entry name" value="LysR_HTH_N"/>
</dbReference>
<protein>
    <recommendedName>
        <fullName evidence="5">HTH lysR-type domain-containing protein</fullName>
    </recommendedName>
</protein>
<dbReference type="PRINTS" id="PR00039">
    <property type="entry name" value="HTHLYSR"/>
</dbReference>
<comment type="caution">
    <text evidence="6">The sequence shown here is derived from an EMBL/GenBank/DDBJ whole genome shotgun (WGS) entry which is preliminary data.</text>
</comment>
<evidence type="ECO:0000256" key="3">
    <source>
        <dbReference type="ARBA" id="ARBA00023125"/>
    </source>
</evidence>
<dbReference type="GO" id="GO:0032993">
    <property type="term" value="C:protein-DNA complex"/>
    <property type="evidence" value="ECO:0007669"/>
    <property type="project" value="TreeGrafter"/>
</dbReference>
<dbReference type="Gene3D" id="1.10.10.10">
    <property type="entry name" value="Winged helix-like DNA-binding domain superfamily/Winged helix DNA-binding domain"/>
    <property type="match status" value="1"/>
</dbReference>
<dbReference type="InterPro" id="IPR036388">
    <property type="entry name" value="WH-like_DNA-bd_sf"/>
</dbReference>
<dbReference type="SUPFAM" id="SSF46785">
    <property type="entry name" value="Winged helix' DNA-binding domain"/>
    <property type="match status" value="1"/>
</dbReference>
<keyword evidence="2" id="KW-0805">Transcription regulation</keyword>
<dbReference type="Pfam" id="PF03466">
    <property type="entry name" value="LysR_substrate"/>
    <property type="match status" value="1"/>
</dbReference>
<dbReference type="FunFam" id="1.10.10.10:FF:000001">
    <property type="entry name" value="LysR family transcriptional regulator"/>
    <property type="match status" value="1"/>
</dbReference>
<dbReference type="GO" id="GO:0003677">
    <property type="term" value="F:DNA binding"/>
    <property type="evidence" value="ECO:0007669"/>
    <property type="project" value="UniProtKB-KW"/>
</dbReference>
<evidence type="ECO:0000313" key="6">
    <source>
        <dbReference type="EMBL" id="KKM99386.1"/>
    </source>
</evidence>
<organism evidence="6">
    <name type="scientific">marine sediment metagenome</name>
    <dbReference type="NCBI Taxonomy" id="412755"/>
    <lineage>
        <taxon>unclassified sequences</taxon>
        <taxon>metagenomes</taxon>
        <taxon>ecological metagenomes</taxon>
    </lineage>
</organism>
<dbReference type="PROSITE" id="PS50931">
    <property type="entry name" value="HTH_LYSR"/>
    <property type="match status" value="1"/>
</dbReference>
<evidence type="ECO:0000256" key="4">
    <source>
        <dbReference type="ARBA" id="ARBA00023163"/>
    </source>
</evidence>
<gene>
    <name evidence="6" type="ORF">LCGC14_1148410</name>
</gene>
<keyword evidence="4" id="KW-0804">Transcription</keyword>
<dbReference type="InterPro" id="IPR005119">
    <property type="entry name" value="LysR_subst-bd"/>
</dbReference>
<proteinExistence type="inferred from homology"/>
<dbReference type="GO" id="GO:0003700">
    <property type="term" value="F:DNA-binding transcription factor activity"/>
    <property type="evidence" value="ECO:0007669"/>
    <property type="project" value="InterPro"/>
</dbReference>
<comment type="similarity">
    <text evidence="1">Belongs to the LysR transcriptional regulatory family.</text>
</comment>
<sequence>MIDRSHLKIIHALAEHGSLTAAANALFVTQPALSHQIRYLEQKLGIALWEREGRSIRLTQAGELLLSTARQVLPVLEKTENTFKAYAEGKQGLLKIGVECHPCYEWLKTILSEYLLKQPKVDVDIVQKFQFSGIEGLQNHHIDCLITPDKVVHEGLVYSELFDYELVLLVSEMHVLSEQSFIPADRLSDELLMTFPVSQERLDVFTQFLMPAGVAPQHKTIQSLDIMVQMVSLNRGVTVLPDWLAKQYCKQLPTSVVKLGKNGLLKTLFAVMRDGEQSIPYMAEFLRMGKNTKLVVD</sequence>
<accession>A0A0F9MJJ0</accession>
<evidence type="ECO:0000256" key="1">
    <source>
        <dbReference type="ARBA" id="ARBA00009437"/>
    </source>
</evidence>
<evidence type="ECO:0000259" key="5">
    <source>
        <dbReference type="PROSITE" id="PS50931"/>
    </source>
</evidence>
<dbReference type="SUPFAM" id="SSF53850">
    <property type="entry name" value="Periplasmic binding protein-like II"/>
    <property type="match status" value="1"/>
</dbReference>
<name>A0A0F9MJJ0_9ZZZZ</name>
<keyword evidence="3" id="KW-0238">DNA-binding</keyword>
<evidence type="ECO:0000256" key="2">
    <source>
        <dbReference type="ARBA" id="ARBA00023015"/>
    </source>
</evidence>
<dbReference type="EMBL" id="LAZR01005501">
    <property type="protein sequence ID" value="KKM99386.1"/>
    <property type="molecule type" value="Genomic_DNA"/>
</dbReference>
<reference evidence="6" key="1">
    <citation type="journal article" date="2015" name="Nature">
        <title>Complex archaea that bridge the gap between prokaryotes and eukaryotes.</title>
        <authorList>
            <person name="Spang A."/>
            <person name="Saw J.H."/>
            <person name="Jorgensen S.L."/>
            <person name="Zaremba-Niedzwiedzka K."/>
            <person name="Martijn J."/>
            <person name="Lind A.E."/>
            <person name="van Eijk R."/>
            <person name="Schleper C."/>
            <person name="Guy L."/>
            <person name="Ettema T.J."/>
        </authorList>
    </citation>
    <scope>NUCLEOTIDE SEQUENCE</scope>
</reference>
<dbReference type="PANTHER" id="PTHR30346">
    <property type="entry name" value="TRANSCRIPTIONAL DUAL REGULATOR HCAR-RELATED"/>
    <property type="match status" value="1"/>
</dbReference>
<dbReference type="AlphaFoldDB" id="A0A0F9MJJ0"/>
<dbReference type="Pfam" id="PF00126">
    <property type="entry name" value="HTH_1"/>
    <property type="match status" value="1"/>
</dbReference>
<dbReference type="InterPro" id="IPR036390">
    <property type="entry name" value="WH_DNA-bd_sf"/>
</dbReference>